<keyword evidence="12 13" id="KW-0472">Membrane</keyword>
<dbReference type="PROSITE" id="PS50109">
    <property type="entry name" value="HIS_KIN"/>
    <property type="match status" value="1"/>
</dbReference>
<evidence type="ECO:0000256" key="4">
    <source>
        <dbReference type="ARBA" id="ARBA00022553"/>
    </source>
</evidence>
<keyword evidence="3 13" id="KW-1003">Cell membrane</keyword>
<evidence type="ECO:0000256" key="8">
    <source>
        <dbReference type="ARBA" id="ARBA00022777"/>
    </source>
</evidence>
<dbReference type="Proteomes" id="UP001589776">
    <property type="component" value="Unassembled WGS sequence"/>
</dbReference>
<dbReference type="EMBL" id="JBHLWN010000085">
    <property type="protein sequence ID" value="MFC0215208.1"/>
    <property type="molecule type" value="Genomic_DNA"/>
</dbReference>
<dbReference type="PIRSF" id="PIRSF037431">
    <property type="entry name" value="STHK_LiaS"/>
    <property type="match status" value="1"/>
</dbReference>
<dbReference type="CDD" id="cd16917">
    <property type="entry name" value="HATPase_UhpB-NarQ-NarX-like"/>
    <property type="match status" value="1"/>
</dbReference>
<dbReference type="Pfam" id="PF02518">
    <property type="entry name" value="HATPase_c"/>
    <property type="match status" value="1"/>
</dbReference>
<evidence type="ECO:0000256" key="5">
    <source>
        <dbReference type="ARBA" id="ARBA00022679"/>
    </source>
</evidence>
<evidence type="ECO:0000256" key="10">
    <source>
        <dbReference type="ARBA" id="ARBA00022989"/>
    </source>
</evidence>
<evidence type="ECO:0000256" key="7">
    <source>
        <dbReference type="ARBA" id="ARBA00022741"/>
    </source>
</evidence>
<dbReference type="InterPro" id="IPR003660">
    <property type="entry name" value="HAMP_dom"/>
</dbReference>
<dbReference type="PROSITE" id="PS50885">
    <property type="entry name" value="HAMP"/>
    <property type="match status" value="1"/>
</dbReference>
<sequence length="364" mass="40757">MEADQKKLTNLIWRSMGEATVLSLVLFGVILYVLLVYGYIDIESISWADAIPLGFMVMMIVAGIGAAYGYWHAERVKRRIDPLLDTMLLLEKGNFSRPVPELGLDEIGRLGEQLNRIMKKWEEQVTSLQRLSTDNAELAEKARFSAVVEERQRLARELHDAVSQQLFAISMTATAVGRTLDKDFEKSKRQIHLIEEMAAVAQSEMRALLLHLRPVHLEGKRLSEGLSELLQELRAKVPMDITWDMDDELKLPRGIEDHLFRIVQEAMSNALRHSKASKLEVRLQQRPDAARLTIRDDGVGFDLEAKKHTSYGLVTMKERVSEIGGSLHIVTAPEKGTRIDIRVPILAGAGGPDADGDGMEAAAE</sequence>
<dbReference type="InterPro" id="IPR005467">
    <property type="entry name" value="His_kinase_dom"/>
</dbReference>
<dbReference type="InterPro" id="IPR036890">
    <property type="entry name" value="HATPase_C_sf"/>
</dbReference>
<dbReference type="PANTHER" id="PTHR24421">
    <property type="entry name" value="NITRATE/NITRITE SENSOR PROTEIN NARX-RELATED"/>
    <property type="match status" value="1"/>
</dbReference>
<dbReference type="Gene3D" id="1.20.5.1930">
    <property type="match status" value="1"/>
</dbReference>
<feature type="domain" description="Histidine kinase" evidence="15">
    <location>
        <begin position="153"/>
        <end position="347"/>
    </location>
</feature>
<feature type="transmembrane region" description="Helical" evidence="14">
    <location>
        <begin position="21"/>
        <end position="40"/>
    </location>
</feature>
<dbReference type="EC" id="2.7.13.3" evidence="13"/>
<evidence type="ECO:0000256" key="11">
    <source>
        <dbReference type="ARBA" id="ARBA00023012"/>
    </source>
</evidence>
<comment type="catalytic activity">
    <reaction evidence="1 13">
        <text>ATP + protein L-histidine = ADP + protein N-phospho-L-histidine.</text>
        <dbReference type="EC" id="2.7.13.3"/>
    </reaction>
</comment>
<dbReference type="SMART" id="SM00304">
    <property type="entry name" value="HAMP"/>
    <property type="match status" value="1"/>
</dbReference>
<evidence type="ECO:0000256" key="2">
    <source>
        <dbReference type="ARBA" id="ARBA00004651"/>
    </source>
</evidence>
<dbReference type="GO" id="GO:0016301">
    <property type="term" value="F:kinase activity"/>
    <property type="evidence" value="ECO:0007669"/>
    <property type="project" value="UniProtKB-KW"/>
</dbReference>
<dbReference type="Gene3D" id="6.10.340.10">
    <property type="match status" value="1"/>
</dbReference>
<keyword evidence="4" id="KW-0597">Phosphoprotein</keyword>
<evidence type="ECO:0000313" key="17">
    <source>
        <dbReference type="EMBL" id="MFC0215208.1"/>
    </source>
</evidence>
<dbReference type="InterPro" id="IPR050482">
    <property type="entry name" value="Sensor_HK_TwoCompSys"/>
</dbReference>
<feature type="transmembrane region" description="Helical" evidence="14">
    <location>
        <begin position="52"/>
        <end position="71"/>
    </location>
</feature>
<comment type="caution">
    <text evidence="17">The sequence shown here is derived from an EMBL/GenBank/DDBJ whole genome shotgun (WGS) entry which is preliminary data.</text>
</comment>
<evidence type="ECO:0000313" key="18">
    <source>
        <dbReference type="Proteomes" id="UP001589776"/>
    </source>
</evidence>
<dbReference type="SMART" id="SM00387">
    <property type="entry name" value="HATPase_c"/>
    <property type="match status" value="1"/>
</dbReference>
<reference evidence="17 18" key="1">
    <citation type="submission" date="2024-09" db="EMBL/GenBank/DDBJ databases">
        <authorList>
            <person name="Sun Q."/>
            <person name="Mori K."/>
        </authorList>
    </citation>
    <scope>NUCLEOTIDE SEQUENCE [LARGE SCALE GENOMIC DNA]</scope>
    <source>
        <strain evidence="17 18">CCM 7759</strain>
    </source>
</reference>
<evidence type="ECO:0000259" key="16">
    <source>
        <dbReference type="PROSITE" id="PS50885"/>
    </source>
</evidence>
<keyword evidence="8 13" id="KW-0418">Kinase</keyword>
<keyword evidence="7 13" id="KW-0547">Nucleotide-binding</keyword>
<protein>
    <recommendedName>
        <fullName evidence="13">Sensor histidine kinase</fullName>
        <ecNumber evidence="13">2.7.13.3</ecNumber>
    </recommendedName>
</protein>
<evidence type="ECO:0000256" key="14">
    <source>
        <dbReference type="SAM" id="Phobius"/>
    </source>
</evidence>
<dbReference type="RefSeq" id="WP_377472654.1">
    <property type="nucleotide sequence ID" value="NZ_JBHLWN010000085.1"/>
</dbReference>
<dbReference type="CDD" id="cd06225">
    <property type="entry name" value="HAMP"/>
    <property type="match status" value="1"/>
</dbReference>
<name>A0ABV6DRL3_9BACL</name>
<evidence type="ECO:0000256" key="1">
    <source>
        <dbReference type="ARBA" id="ARBA00000085"/>
    </source>
</evidence>
<organism evidence="17 18">
    <name type="scientific">Paenibacillus chartarius</name>
    <dbReference type="NCBI Taxonomy" id="747481"/>
    <lineage>
        <taxon>Bacteria</taxon>
        <taxon>Bacillati</taxon>
        <taxon>Bacillota</taxon>
        <taxon>Bacilli</taxon>
        <taxon>Bacillales</taxon>
        <taxon>Paenibacillaceae</taxon>
        <taxon>Paenibacillus</taxon>
    </lineage>
</organism>
<evidence type="ECO:0000259" key="15">
    <source>
        <dbReference type="PROSITE" id="PS50109"/>
    </source>
</evidence>
<accession>A0ABV6DRL3</accession>
<keyword evidence="11 13" id="KW-0902">Two-component regulatory system</keyword>
<dbReference type="InterPro" id="IPR017202">
    <property type="entry name" value="LiaS/VraS"/>
</dbReference>
<keyword evidence="6 14" id="KW-0812">Transmembrane</keyword>
<keyword evidence="9 13" id="KW-0067">ATP-binding</keyword>
<evidence type="ECO:0000256" key="13">
    <source>
        <dbReference type="PIRNR" id="PIRNR037431"/>
    </source>
</evidence>
<evidence type="ECO:0000256" key="3">
    <source>
        <dbReference type="ARBA" id="ARBA00022475"/>
    </source>
</evidence>
<evidence type="ECO:0000256" key="6">
    <source>
        <dbReference type="ARBA" id="ARBA00022692"/>
    </source>
</evidence>
<dbReference type="InterPro" id="IPR003594">
    <property type="entry name" value="HATPase_dom"/>
</dbReference>
<feature type="domain" description="HAMP" evidence="16">
    <location>
        <begin position="74"/>
        <end position="126"/>
    </location>
</feature>
<proteinExistence type="predicted"/>
<dbReference type="InterPro" id="IPR011712">
    <property type="entry name" value="Sig_transdc_His_kin_sub3_dim/P"/>
</dbReference>
<dbReference type="PANTHER" id="PTHR24421:SF37">
    <property type="entry name" value="SENSOR HISTIDINE KINASE NARS"/>
    <property type="match status" value="1"/>
</dbReference>
<evidence type="ECO:0000256" key="12">
    <source>
        <dbReference type="ARBA" id="ARBA00023136"/>
    </source>
</evidence>
<dbReference type="Pfam" id="PF07730">
    <property type="entry name" value="HisKA_3"/>
    <property type="match status" value="1"/>
</dbReference>
<keyword evidence="18" id="KW-1185">Reference proteome</keyword>
<keyword evidence="5 13" id="KW-0808">Transferase</keyword>
<dbReference type="Pfam" id="PF00672">
    <property type="entry name" value="HAMP"/>
    <property type="match status" value="1"/>
</dbReference>
<keyword evidence="10 14" id="KW-1133">Transmembrane helix</keyword>
<evidence type="ECO:0000256" key="9">
    <source>
        <dbReference type="ARBA" id="ARBA00022840"/>
    </source>
</evidence>
<dbReference type="SUPFAM" id="SSF55874">
    <property type="entry name" value="ATPase domain of HSP90 chaperone/DNA topoisomerase II/histidine kinase"/>
    <property type="match status" value="1"/>
</dbReference>
<gene>
    <name evidence="17" type="ORF">ACFFK0_22710</name>
</gene>
<comment type="subcellular location">
    <subcellularLocation>
        <location evidence="2 13">Cell membrane</location>
        <topology evidence="2 13">Multi-pass membrane protein</topology>
    </subcellularLocation>
</comment>
<dbReference type="Gene3D" id="3.30.565.10">
    <property type="entry name" value="Histidine kinase-like ATPase, C-terminal domain"/>
    <property type="match status" value="1"/>
</dbReference>